<reference evidence="2" key="1">
    <citation type="journal article" date="2019" name="Int. J. Syst. Evol. Microbiol.">
        <title>The Global Catalogue of Microorganisms (GCM) 10K type strain sequencing project: providing services to taxonomists for standard genome sequencing and annotation.</title>
        <authorList>
            <consortium name="The Broad Institute Genomics Platform"/>
            <consortium name="The Broad Institute Genome Sequencing Center for Infectious Disease"/>
            <person name="Wu L."/>
            <person name="Ma J."/>
        </authorList>
    </citation>
    <scope>NUCLEOTIDE SEQUENCE [LARGE SCALE GENOMIC DNA]</scope>
    <source>
        <strain evidence="2">CGMCC 4.1434</strain>
    </source>
</reference>
<gene>
    <name evidence="1" type="ORF">ACFPRA_04335</name>
</gene>
<dbReference type="EMBL" id="JBHSNO010000005">
    <property type="protein sequence ID" value="MFC5588096.1"/>
    <property type="molecule type" value="Genomic_DNA"/>
</dbReference>
<evidence type="ECO:0000313" key="1">
    <source>
        <dbReference type="EMBL" id="MFC5588096.1"/>
    </source>
</evidence>
<comment type="caution">
    <text evidence="1">The sequence shown here is derived from an EMBL/GenBank/DDBJ whole genome shotgun (WGS) entry which is preliminary data.</text>
</comment>
<proteinExistence type="predicted"/>
<dbReference type="RefSeq" id="WP_381431101.1">
    <property type="nucleotide sequence ID" value="NZ_JBHSNO010000005.1"/>
</dbReference>
<name>A0ABW0THC8_9BACL</name>
<accession>A0ABW0THC8</accession>
<organism evidence="1 2">
    <name type="scientific">Sporosarcina soli</name>
    <dbReference type="NCBI Taxonomy" id="334736"/>
    <lineage>
        <taxon>Bacteria</taxon>
        <taxon>Bacillati</taxon>
        <taxon>Bacillota</taxon>
        <taxon>Bacilli</taxon>
        <taxon>Bacillales</taxon>
        <taxon>Caryophanaceae</taxon>
        <taxon>Sporosarcina</taxon>
    </lineage>
</organism>
<evidence type="ECO:0000313" key="2">
    <source>
        <dbReference type="Proteomes" id="UP001596109"/>
    </source>
</evidence>
<sequence length="211" mass="25262">MSMHIEEERRMAIRMPEIRKKELRSKLTAAEQNELNKMLTIKMERYPNSKEQQYAENVRLNAIKNMTFKDVTRKESLFQKLFKQENLKEYRIQILDEEEDFATYTFHFTLGLEIRQLMEDVGLGLDWPNMLPVDDAMCYTDPLDEEDKEWFEAFPDPAWCFSKLQEAQELEGKAATHGEEMVSVIQWLKTHWENGYQIYADIDPMEDDEWD</sequence>
<keyword evidence="2" id="KW-1185">Reference proteome</keyword>
<dbReference type="Proteomes" id="UP001596109">
    <property type="component" value="Unassembled WGS sequence"/>
</dbReference>
<protein>
    <submittedName>
        <fullName evidence="1">Uncharacterized protein</fullName>
    </submittedName>
</protein>